<protein>
    <submittedName>
        <fullName evidence="1">Uncharacterized protein</fullName>
    </submittedName>
</protein>
<name>A0A090C9M5_9CAUD</name>
<dbReference type="Proteomes" id="UP000029357">
    <property type="component" value="Segment"/>
</dbReference>
<keyword evidence="2" id="KW-1185">Reference proteome</keyword>
<evidence type="ECO:0000313" key="1">
    <source>
        <dbReference type="EMBL" id="CDL65318.1"/>
    </source>
</evidence>
<proteinExistence type="predicted"/>
<reference evidence="1 2" key="1">
    <citation type="submission" date="2013-10" db="EMBL/GenBank/DDBJ databases">
        <authorList>
            <person name="Hargreaves K."/>
        </authorList>
    </citation>
    <scope>NUCLEOTIDE SEQUENCE [LARGE SCALE GENOMIC DNA]</scope>
</reference>
<dbReference type="OrthoDB" id="21844at10239"/>
<accession>A0A090C9M5</accession>
<sequence>MNMKLRIGIIDKYVAEASYELSELLIDAFNKYDEFVEAIRGGEIRIVPFNLGFQALLEEDSTYDEYEFYYDDEDDKCFFHIKYRNVKDVELSKELLLELIKVNLPAGAKLIVNN</sequence>
<dbReference type="RefSeq" id="YP_009226607.1">
    <property type="nucleotide sequence ID" value="NC_029116.1"/>
</dbReference>
<organism evidence="1 2">
    <name type="scientific">Clostridium phage phiCDHM13</name>
    <dbReference type="NCBI Taxonomy" id="1437363"/>
    <lineage>
        <taxon>Viruses</taxon>
        <taxon>Duplodnaviria</taxon>
        <taxon>Heunggongvirae</taxon>
        <taxon>Uroviricota</taxon>
        <taxon>Caudoviricetes</taxon>
        <taxon>Sherbrookevirus</taxon>
        <taxon>Sherbrookevirus CDHM13</taxon>
    </lineage>
</organism>
<reference evidence="1 2" key="2">
    <citation type="submission" date="2014-09" db="EMBL/GenBank/DDBJ databases">
        <title>N/A.</title>
        <authorList>
            <person name="Hargreaves K.R."/>
            <person name="Clokie M.R.J."/>
        </authorList>
    </citation>
    <scope>NUCLEOTIDE SEQUENCE [LARGE SCALE GENOMIC DNA]</scope>
</reference>
<gene>
    <name evidence="1" type="primary">phiCDHM13_gp35</name>
</gene>
<evidence type="ECO:0000313" key="2">
    <source>
        <dbReference type="Proteomes" id="UP000029357"/>
    </source>
</evidence>
<dbReference type="GeneID" id="26797737"/>
<dbReference type="EMBL" id="HG796225">
    <property type="protein sequence ID" value="CDL65318.1"/>
    <property type="molecule type" value="Genomic_DNA"/>
</dbReference>
<dbReference type="KEGG" id="vg:26797737"/>